<reference evidence="7" key="1">
    <citation type="journal article" date="2019" name="Int. J. Syst. Evol. Microbiol.">
        <title>The Global Catalogue of Microorganisms (GCM) 10K type strain sequencing project: providing services to taxonomists for standard genome sequencing and annotation.</title>
        <authorList>
            <consortium name="The Broad Institute Genomics Platform"/>
            <consortium name="The Broad Institute Genome Sequencing Center for Infectious Disease"/>
            <person name="Wu L."/>
            <person name="Ma J."/>
        </authorList>
    </citation>
    <scope>NUCLEOTIDE SEQUENCE [LARGE SCALE GENOMIC DNA]</scope>
    <source>
        <strain evidence="7">CCM 7526</strain>
    </source>
</reference>
<evidence type="ECO:0000313" key="6">
    <source>
        <dbReference type="EMBL" id="MFD1371399.1"/>
    </source>
</evidence>
<evidence type="ECO:0000256" key="2">
    <source>
        <dbReference type="ARBA" id="ARBA00005582"/>
    </source>
</evidence>
<dbReference type="InterPro" id="IPR015797">
    <property type="entry name" value="NUDIX_hydrolase-like_dom_sf"/>
</dbReference>
<dbReference type="InterPro" id="IPR020084">
    <property type="entry name" value="NUDIX_hydrolase_CS"/>
</dbReference>
<dbReference type="Pfam" id="PF00293">
    <property type="entry name" value="NUDIX"/>
    <property type="match status" value="1"/>
</dbReference>
<feature type="domain" description="Nudix hydrolase" evidence="5">
    <location>
        <begin position="2"/>
        <end position="134"/>
    </location>
</feature>
<dbReference type="PRINTS" id="PR00502">
    <property type="entry name" value="NUDIXFAMILY"/>
</dbReference>
<comment type="similarity">
    <text evidence="2 4">Belongs to the Nudix hydrolase family.</text>
</comment>
<evidence type="ECO:0000256" key="3">
    <source>
        <dbReference type="ARBA" id="ARBA00022801"/>
    </source>
</evidence>
<accession>A0ABW4ALK3</accession>
<gene>
    <name evidence="6" type="ORF">ACFQ5G_39230</name>
</gene>
<protein>
    <submittedName>
        <fullName evidence="6">NUDIX domain-containing protein</fullName>
    </submittedName>
</protein>
<dbReference type="PANTHER" id="PTHR43046:SF2">
    <property type="entry name" value="8-OXO-DGTP DIPHOSPHATASE-RELATED"/>
    <property type="match status" value="1"/>
</dbReference>
<organism evidence="6 7">
    <name type="scientific">Actinoplanes sichuanensis</name>
    <dbReference type="NCBI Taxonomy" id="512349"/>
    <lineage>
        <taxon>Bacteria</taxon>
        <taxon>Bacillati</taxon>
        <taxon>Actinomycetota</taxon>
        <taxon>Actinomycetes</taxon>
        <taxon>Micromonosporales</taxon>
        <taxon>Micromonosporaceae</taxon>
        <taxon>Actinoplanes</taxon>
    </lineage>
</organism>
<dbReference type="RefSeq" id="WP_317789892.1">
    <property type="nucleotide sequence ID" value="NZ_AP028461.1"/>
</dbReference>
<dbReference type="InterPro" id="IPR020476">
    <property type="entry name" value="Nudix_hydrolase"/>
</dbReference>
<name>A0ABW4ALK3_9ACTN</name>
<evidence type="ECO:0000256" key="1">
    <source>
        <dbReference type="ARBA" id="ARBA00001946"/>
    </source>
</evidence>
<evidence type="ECO:0000313" key="7">
    <source>
        <dbReference type="Proteomes" id="UP001597183"/>
    </source>
</evidence>
<dbReference type="InterPro" id="IPR000086">
    <property type="entry name" value="NUDIX_hydrolase_dom"/>
</dbReference>
<comment type="caution">
    <text evidence="6">The sequence shown here is derived from an EMBL/GenBank/DDBJ whole genome shotgun (WGS) entry which is preliminary data.</text>
</comment>
<dbReference type="Proteomes" id="UP001597183">
    <property type="component" value="Unassembled WGS sequence"/>
</dbReference>
<comment type="cofactor">
    <cofactor evidence="1">
        <name>Mg(2+)</name>
        <dbReference type="ChEBI" id="CHEBI:18420"/>
    </cofactor>
</comment>
<dbReference type="PROSITE" id="PS51462">
    <property type="entry name" value="NUDIX"/>
    <property type="match status" value="1"/>
</dbReference>
<dbReference type="PANTHER" id="PTHR43046">
    <property type="entry name" value="GDP-MANNOSE MANNOSYL HYDROLASE"/>
    <property type="match status" value="1"/>
</dbReference>
<proteinExistence type="inferred from homology"/>
<dbReference type="EMBL" id="JBHTMK010000051">
    <property type="protein sequence ID" value="MFD1371399.1"/>
    <property type="molecule type" value="Genomic_DNA"/>
</dbReference>
<dbReference type="SUPFAM" id="SSF55811">
    <property type="entry name" value="Nudix"/>
    <property type="match status" value="1"/>
</dbReference>
<evidence type="ECO:0000256" key="4">
    <source>
        <dbReference type="RuleBase" id="RU003476"/>
    </source>
</evidence>
<sequence length="151" mass="16318">MGLLLIACTFLVDRTGAVLLQLRDDKAAYCPNVWGLPGGAVEEGETAEEAAVRELWEETRLRPDGPLRLFAQQELPAQGGHQGRVKSYFFGTTSAVQDDVVLGEGAAMLFIPAAEVLDRPFTPGSAEIIERFLASPEYAALGRSHAGHPQR</sequence>
<dbReference type="Gene3D" id="3.90.79.10">
    <property type="entry name" value="Nucleoside Triphosphate Pyrophosphohydrolase"/>
    <property type="match status" value="1"/>
</dbReference>
<evidence type="ECO:0000259" key="5">
    <source>
        <dbReference type="PROSITE" id="PS51462"/>
    </source>
</evidence>
<dbReference type="PROSITE" id="PS00893">
    <property type="entry name" value="NUDIX_BOX"/>
    <property type="match status" value="1"/>
</dbReference>
<keyword evidence="3 4" id="KW-0378">Hydrolase</keyword>
<keyword evidence="7" id="KW-1185">Reference proteome</keyword>